<dbReference type="Gramene" id="Jr07_25510_p1">
    <property type="protein sequence ID" value="cds.Jr07_25510_p1"/>
    <property type="gene ID" value="Jr07_25510"/>
</dbReference>
<protein>
    <submittedName>
        <fullName evidence="3">Inactive glucose-1-phosphate adenylyltransferase small subunit 2, chloroplastic isoform X1</fullName>
    </submittedName>
</protein>
<sequence length="519" mass="57760">MVILQLSLPISMDLQKNGSINGSARIRRKRSSKFHCTLPPRLFMSNSQQPQYPNLLFPSTNQSVAAILLEDGSQSKLYPLTKKISEGAIPIAANYRLVDAVVSNCINSNINRIYALTQFNSTSLNSHLSRAYTGQGLGKEGFVEVITAYQSLEDDDWFQGAADAVRRCLWLMEEYPVTEFLILPGHHLYKMDYQKIIEAHRNSRADMTIAALSAGREQDPNFGILSLNSENQVLEFRLKSDSEPITFVSVGFPPSSALLKCYSFWGSSLRKFTSEIQEESPVKCNDVAYREFSSMGIYVINRDIMVKLLREHFPKANDFASEVIPGAISLGMKVQAFLFDGYWEDMRSIEAFYLANMESTKKADMAFNSFFDKKSPIYTLPRVLPPTHVTDAIIIDSVIGDGCILGRCKIKGTVVGMKTRIGDGAVIEDSVIMGSDIYQMEDIRRSGMDRKGLDIPIGIGEDTQIRKAIVDKNARIGRNVLIINKDSVREGNSEANGYMISEGIVVVLHSAVIPNGSII</sequence>
<dbReference type="InterPro" id="IPR011004">
    <property type="entry name" value="Trimer_LpxA-like_sf"/>
</dbReference>
<dbReference type="SUPFAM" id="SSF53448">
    <property type="entry name" value="Nucleotide-diphospho-sugar transferases"/>
    <property type="match status" value="1"/>
</dbReference>
<dbReference type="Pfam" id="PF00483">
    <property type="entry name" value="NTP_transferase"/>
    <property type="match status" value="1"/>
</dbReference>
<dbReference type="Gene3D" id="2.160.10.10">
    <property type="entry name" value="Hexapeptide repeat proteins"/>
    <property type="match status" value="1"/>
</dbReference>
<dbReference type="GO" id="GO:0019252">
    <property type="term" value="P:starch biosynthetic process"/>
    <property type="evidence" value="ECO:0000318"/>
    <property type="project" value="GO_Central"/>
</dbReference>
<dbReference type="STRING" id="51240.A0A2I4GKL5"/>
<dbReference type="PANTHER" id="PTHR43523">
    <property type="entry name" value="GLUCOSE-1-PHOSPHATE ADENYLYLTRANSFERASE-RELATED"/>
    <property type="match status" value="1"/>
</dbReference>
<evidence type="ECO:0000313" key="2">
    <source>
        <dbReference type="Proteomes" id="UP000235220"/>
    </source>
</evidence>
<dbReference type="CDD" id="cd02508">
    <property type="entry name" value="ADP_Glucose_PP"/>
    <property type="match status" value="1"/>
</dbReference>
<dbReference type="Proteomes" id="UP000235220">
    <property type="component" value="Chromosome 7"/>
</dbReference>
<dbReference type="Pfam" id="PF25247">
    <property type="entry name" value="LbH_GLGC"/>
    <property type="match status" value="1"/>
</dbReference>
<keyword evidence="3" id="KW-0808">Transferase</keyword>
<dbReference type="Gene3D" id="3.90.550.10">
    <property type="entry name" value="Spore Coat Polysaccharide Biosynthesis Protein SpsA, Chain A"/>
    <property type="match status" value="1"/>
</dbReference>
<keyword evidence="3" id="KW-0548">Nucleotidyltransferase</keyword>
<dbReference type="GO" id="GO:0005978">
    <property type="term" value="P:glycogen biosynthetic process"/>
    <property type="evidence" value="ECO:0007669"/>
    <property type="project" value="InterPro"/>
</dbReference>
<dbReference type="AlphaFoldDB" id="A0A2I4GKL5"/>
<organism evidence="2 3">
    <name type="scientific">Juglans regia</name>
    <name type="common">English walnut</name>
    <dbReference type="NCBI Taxonomy" id="51240"/>
    <lineage>
        <taxon>Eukaryota</taxon>
        <taxon>Viridiplantae</taxon>
        <taxon>Streptophyta</taxon>
        <taxon>Embryophyta</taxon>
        <taxon>Tracheophyta</taxon>
        <taxon>Spermatophyta</taxon>
        <taxon>Magnoliopsida</taxon>
        <taxon>eudicotyledons</taxon>
        <taxon>Gunneridae</taxon>
        <taxon>Pentapetalae</taxon>
        <taxon>rosids</taxon>
        <taxon>fabids</taxon>
        <taxon>Fagales</taxon>
        <taxon>Juglandaceae</taxon>
        <taxon>Juglans</taxon>
    </lineage>
</organism>
<dbReference type="GO" id="GO:0010170">
    <property type="term" value="C:glucose-1-phosphate adenylyltransferase complex"/>
    <property type="evidence" value="ECO:0000318"/>
    <property type="project" value="GO_Central"/>
</dbReference>
<evidence type="ECO:0000256" key="1">
    <source>
        <dbReference type="ARBA" id="ARBA00010443"/>
    </source>
</evidence>
<dbReference type="InterPro" id="IPR029044">
    <property type="entry name" value="Nucleotide-diphossugar_trans"/>
</dbReference>
<dbReference type="FunCoup" id="A0A2I4GKL5">
    <property type="interactions" value="265"/>
</dbReference>
<name>A0A2I4GKL5_JUGRE</name>
<dbReference type="OrthoDB" id="1733332at2759"/>
<dbReference type="GeneID" id="109008672"/>
<dbReference type="InterPro" id="IPR011831">
    <property type="entry name" value="ADP-Glc_PPase"/>
</dbReference>
<dbReference type="KEGG" id="jre:109008672"/>
<dbReference type="PANTHER" id="PTHR43523:SF17">
    <property type="entry name" value="INACTIVE GLUCOSE-1-PHOSPHATE ADENYLYLTRANSFERASE SMALL SUBUNIT 2, CHLOROPLASTIC"/>
    <property type="match status" value="1"/>
</dbReference>
<dbReference type="CDD" id="cd04651">
    <property type="entry name" value="LbH_G1P_AT_C"/>
    <property type="match status" value="1"/>
</dbReference>
<evidence type="ECO:0000313" key="3">
    <source>
        <dbReference type="RefSeq" id="XP_018844438.1"/>
    </source>
</evidence>
<accession>A0A2I4GKL5</accession>
<dbReference type="SUPFAM" id="SSF51161">
    <property type="entry name" value="Trimeric LpxA-like enzymes"/>
    <property type="match status" value="1"/>
</dbReference>
<keyword evidence="2" id="KW-1185">Reference proteome</keyword>
<dbReference type="InterPro" id="IPR005835">
    <property type="entry name" value="NTP_transferase_dom"/>
</dbReference>
<comment type="similarity">
    <text evidence="1">Belongs to the bacterial/plant glucose-1-phosphate adenylyltransferase family.</text>
</comment>
<proteinExistence type="inferred from homology"/>
<gene>
    <name evidence="3" type="primary">LOC109008672</name>
</gene>
<reference evidence="3" key="1">
    <citation type="submission" date="2025-08" db="UniProtKB">
        <authorList>
            <consortium name="RefSeq"/>
        </authorList>
    </citation>
    <scope>IDENTIFICATION</scope>
    <source>
        <tissue evidence="3">Leaves</tissue>
    </source>
</reference>
<dbReference type="GO" id="GO:0008878">
    <property type="term" value="F:glucose-1-phosphate adenylyltransferase activity"/>
    <property type="evidence" value="ECO:0000318"/>
    <property type="project" value="GO_Central"/>
</dbReference>
<dbReference type="RefSeq" id="XP_018844438.1">
    <property type="nucleotide sequence ID" value="XM_018988893.2"/>
</dbReference>